<dbReference type="Proteomes" id="UP000309170">
    <property type="component" value="Unassembled WGS sequence"/>
</dbReference>
<dbReference type="AlphaFoldDB" id="A0A9X8ZDE2"/>
<name>A0A9X8ZDE2_9BACI</name>
<organism evidence="2 3">
    <name type="scientific">Peribacillus simplex</name>
    <dbReference type="NCBI Taxonomy" id="1478"/>
    <lineage>
        <taxon>Bacteria</taxon>
        <taxon>Bacillati</taxon>
        <taxon>Bacillota</taxon>
        <taxon>Bacilli</taxon>
        <taxon>Bacillales</taxon>
        <taxon>Bacillaceae</taxon>
        <taxon>Peribacillus</taxon>
    </lineage>
</organism>
<keyword evidence="1" id="KW-0472">Membrane</keyword>
<evidence type="ECO:0000256" key="1">
    <source>
        <dbReference type="SAM" id="Phobius"/>
    </source>
</evidence>
<feature type="transmembrane region" description="Helical" evidence="1">
    <location>
        <begin position="66"/>
        <end position="85"/>
    </location>
</feature>
<accession>A0A9X8ZDE2</accession>
<dbReference type="PROSITE" id="PS51257">
    <property type="entry name" value="PROKAR_LIPOPROTEIN"/>
    <property type="match status" value="1"/>
</dbReference>
<comment type="caution">
    <text evidence="2">The sequence shown here is derived from an EMBL/GenBank/DDBJ whole genome shotgun (WGS) entry which is preliminary data.</text>
</comment>
<reference evidence="2 3" key="1">
    <citation type="journal article" date="2019" name="Environ. Microbiol.">
        <title>An active ?-lactamase is a part of an orchestrated cell wall stress resistance network of Bacillus subtilis and related rhizosphere species.</title>
        <authorList>
            <person name="Bucher T."/>
            <person name="Keren-Paz A."/>
            <person name="Hausser J."/>
            <person name="Olender T."/>
            <person name="Cytryn E."/>
            <person name="Kolodkin-Gal I."/>
        </authorList>
    </citation>
    <scope>NUCLEOTIDE SEQUENCE [LARGE SCALE GENOMIC DNA]</scope>
    <source>
        <strain evidence="2 3">I4</strain>
    </source>
</reference>
<evidence type="ECO:0000313" key="3">
    <source>
        <dbReference type="Proteomes" id="UP000309170"/>
    </source>
</evidence>
<keyword evidence="1" id="KW-1133">Transmembrane helix</keyword>
<keyword evidence="1" id="KW-0812">Transmembrane</keyword>
<evidence type="ECO:0000313" key="2">
    <source>
        <dbReference type="EMBL" id="TKH07746.1"/>
    </source>
</evidence>
<protein>
    <submittedName>
        <fullName evidence="2">Uncharacterized protein</fullName>
    </submittedName>
</protein>
<dbReference type="OrthoDB" id="2890885at2"/>
<proteinExistence type="predicted"/>
<gene>
    <name evidence="2" type="ORF">FC678_22275</name>
</gene>
<sequence>MNKNKVGWLFLGLAGCLGLLFIMMAGEGYGLSTSRIDGNMQLNFLGIKIADGITTTARWNQYGTYFYLWSLVPLTLTIFCYRKFLKLVPTISN</sequence>
<dbReference type="RefSeq" id="WP_137017572.1">
    <property type="nucleotide sequence ID" value="NZ_SZNS01000020.1"/>
</dbReference>
<dbReference type="EMBL" id="SZNT01000470">
    <property type="protein sequence ID" value="TKH07746.1"/>
    <property type="molecule type" value="Genomic_DNA"/>
</dbReference>